<comment type="catalytic activity">
    <reaction evidence="10">
        <text>tRNA(Val) + L-valine + ATP = L-valyl-tRNA(Val) + AMP + diphosphate</text>
        <dbReference type="Rhea" id="RHEA:10704"/>
        <dbReference type="Rhea" id="RHEA-COMP:9672"/>
        <dbReference type="Rhea" id="RHEA-COMP:9708"/>
        <dbReference type="ChEBI" id="CHEBI:30616"/>
        <dbReference type="ChEBI" id="CHEBI:33019"/>
        <dbReference type="ChEBI" id="CHEBI:57762"/>
        <dbReference type="ChEBI" id="CHEBI:78442"/>
        <dbReference type="ChEBI" id="CHEBI:78537"/>
        <dbReference type="ChEBI" id="CHEBI:456215"/>
        <dbReference type="EC" id="6.1.1.9"/>
    </reaction>
</comment>
<protein>
    <recommendedName>
        <fullName evidence="3 11">Valine--tRNA ligase</fullName>
        <ecNumber evidence="3 11">6.1.1.9</ecNumber>
    </recommendedName>
</protein>
<dbReference type="InterPro" id="IPR002300">
    <property type="entry name" value="aa-tRNA-synth_Ia"/>
</dbReference>
<evidence type="ECO:0000256" key="6">
    <source>
        <dbReference type="ARBA" id="ARBA00022741"/>
    </source>
</evidence>
<evidence type="ECO:0000256" key="2">
    <source>
        <dbReference type="ARBA" id="ARBA00011245"/>
    </source>
</evidence>
<dbReference type="GO" id="GO:0002161">
    <property type="term" value="F:aminoacyl-tRNA deacylase activity"/>
    <property type="evidence" value="ECO:0007669"/>
    <property type="project" value="InterPro"/>
</dbReference>
<dbReference type="GO" id="GO:0004832">
    <property type="term" value="F:valine-tRNA ligase activity"/>
    <property type="evidence" value="ECO:0007669"/>
    <property type="project" value="UniProtKB-UniRule"/>
</dbReference>
<dbReference type="PRINTS" id="PR00986">
    <property type="entry name" value="TRNASYNTHVAL"/>
</dbReference>
<evidence type="ECO:0000259" key="12">
    <source>
        <dbReference type="Pfam" id="PF00133"/>
    </source>
</evidence>
<dbReference type="Pfam" id="PF00133">
    <property type="entry name" value="tRNA-synt_1"/>
    <property type="match status" value="2"/>
</dbReference>
<keyword evidence="5 14" id="KW-0436">Ligase</keyword>
<dbReference type="CDD" id="cd00817">
    <property type="entry name" value="ValRS_core"/>
    <property type="match status" value="1"/>
</dbReference>
<dbReference type="InterPro" id="IPR009080">
    <property type="entry name" value="tRNAsynth_Ia_anticodon-bd"/>
</dbReference>
<keyword evidence="8" id="KW-0648">Protein biosynthesis</keyword>
<evidence type="ECO:0000313" key="15">
    <source>
        <dbReference type="Proteomes" id="UP000231143"/>
    </source>
</evidence>
<dbReference type="SUPFAM" id="SSF47323">
    <property type="entry name" value="Anticodon-binding domain of a subclass of class I aminoacyl-tRNA synthetases"/>
    <property type="match status" value="1"/>
</dbReference>
<gene>
    <name evidence="14" type="ORF">COW81_02295</name>
</gene>
<feature type="domain" description="Aminoacyl-tRNA synthetase class Ia" evidence="12">
    <location>
        <begin position="21"/>
        <end position="453"/>
    </location>
</feature>
<dbReference type="Proteomes" id="UP000231143">
    <property type="component" value="Unassembled WGS sequence"/>
</dbReference>
<evidence type="ECO:0000256" key="8">
    <source>
        <dbReference type="ARBA" id="ARBA00022917"/>
    </source>
</evidence>
<dbReference type="GO" id="GO:0005524">
    <property type="term" value="F:ATP binding"/>
    <property type="evidence" value="ECO:0007669"/>
    <property type="project" value="UniProtKB-KW"/>
</dbReference>
<dbReference type="InterPro" id="IPR033705">
    <property type="entry name" value="Anticodon_Ia_Val"/>
</dbReference>
<dbReference type="NCBIfam" id="NF004349">
    <property type="entry name" value="PRK05729.1"/>
    <property type="match status" value="1"/>
</dbReference>
<dbReference type="AlphaFoldDB" id="A0A2H0DYK8"/>
<keyword evidence="7" id="KW-0067">ATP-binding</keyword>
<evidence type="ECO:0000256" key="4">
    <source>
        <dbReference type="ARBA" id="ARBA00022490"/>
    </source>
</evidence>
<dbReference type="SUPFAM" id="SSF50677">
    <property type="entry name" value="ValRS/IleRS/LeuRS editing domain"/>
    <property type="match status" value="1"/>
</dbReference>
<dbReference type="GO" id="GO:0006438">
    <property type="term" value="P:valyl-tRNA aminoacylation"/>
    <property type="evidence" value="ECO:0007669"/>
    <property type="project" value="UniProtKB-UniRule"/>
</dbReference>
<dbReference type="InterPro" id="IPR014729">
    <property type="entry name" value="Rossmann-like_a/b/a_fold"/>
</dbReference>
<dbReference type="SUPFAM" id="SSF52374">
    <property type="entry name" value="Nucleotidylyl transferase"/>
    <property type="match status" value="1"/>
</dbReference>
<evidence type="ECO:0000256" key="11">
    <source>
        <dbReference type="NCBIfam" id="TIGR00422"/>
    </source>
</evidence>
<comment type="subunit">
    <text evidence="2">Monomer.</text>
</comment>
<evidence type="ECO:0000256" key="3">
    <source>
        <dbReference type="ARBA" id="ARBA00013169"/>
    </source>
</evidence>
<dbReference type="InterPro" id="IPR013155">
    <property type="entry name" value="M/V/L/I-tRNA-synth_anticd-bd"/>
</dbReference>
<evidence type="ECO:0000256" key="5">
    <source>
        <dbReference type="ARBA" id="ARBA00022598"/>
    </source>
</evidence>
<evidence type="ECO:0000256" key="7">
    <source>
        <dbReference type="ARBA" id="ARBA00022840"/>
    </source>
</evidence>
<dbReference type="InterPro" id="IPR009008">
    <property type="entry name" value="Val/Leu/Ile-tRNA-synth_edit"/>
</dbReference>
<proteinExistence type="predicted"/>
<accession>A0A2H0DYK8</accession>
<evidence type="ECO:0000256" key="9">
    <source>
        <dbReference type="ARBA" id="ARBA00023146"/>
    </source>
</evidence>
<comment type="subcellular location">
    <subcellularLocation>
        <location evidence="1">Cytoplasm</location>
    </subcellularLocation>
</comment>
<comment type="caution">
    <text evidence="14">The sequence shown here is derived from an EMBL/GenBank/DDBJ whole genome shotgun (WGS) entry which is preliminary data.</text>
</comment>
<dbReference type="Pfam" id="PF08264">
    <property type="entry name" value="Anticodon_1"/>
    <property type="match status" value="1"/>
</dbReference>
<dbReference type="EC" id="6.1.1.9" evidence="3 11"/>
<feature type="domain" description="Methionyl/Valyl/Leucyl/Isoleucyl-tRNA synthetase anticodon-binding" evidence="13">
    <location>
        <begin position="627"/>
        <end position="731"/>
    </location>
</feature>
<evidence type="ECO:0000313" key="14">
    <source>
        <dbReference type="EMBL" id="PIP87061.1"/>
    </source>
</evidence>
<name>A0A2H0DYK8_9BACT</name>
<dbReference type="NCBIfam" id="TIGR00422">
    <property type="entry name" value="valS"/>
    <property type="match status" value="1"/>
</dbReference>
<dbReference type="PANTHER" id="PTHR11946:SF93">
    <property type="entry name" value="VALINE--TRNA LIGASE, CHLOROPLASTIC_MITOCHONDRIAL 2"/>
    <property type="match status" value="1"/>
</dbReference>
<keyword evidence="6" id="KW-0547">Nucleotide-binding</keyword>
<dbReference type="CDD" id="cd07962">
    <property type="entry name" value="Anticodon_Ia_Val"/>
    <property type="match status" value="1"/>
</dbReference>
<dbReference type="FunFam" id="3.40.50.620:FF:000032">
    <property type="entry name" value="Valine--tRNA ligase"/>
    <property type="match status" value="1"/>
</dbReference>
<dbReference type="InterPro" id="IPR002303">
    <property type="entry name" value="Valyl-tRNA_ligase"/>
</dbReference>
<dbReference type="EMBL" id="PCTT01000028">
    <property type="protein sequence ID" value="PIP87061.1"/>
    <property type="molecule type" value="Genomic_DNA"/>
</dbReference>
<dbReference type="PANTHER" id="PTHR11946">
    <property type="entry name" value="VALYL-TRNA SYNTHETASES"/>
    <property type="match status" value="1"/>
</dbReference>
<feature type="domain" description="Aminoacyl-tRNA synthetase class Ia" evidence="12">
    <location>
        <begin position="461"/>
        <end position="583"/>
    </location>
</feature>
<dbReference type="Gene3D" id="3.40.50.620">
    <property type="entry name" value="HUPs"/>
    <property type="match status" value="2"/>
</dbReference>
<organism evidence="14 15">
    <name type="scientific">Candidatus Campbellbacteria bacterium CG22_combo_CG10-13_8_21_14_all_36_13</name>
    <dbReference type="NCBI Taxonomy" id="1974529"/>
    <lineage>
        <taxon>Bacteria</taxon>
        <taxon>Candidatus Campbelliibacteriota</taxon>
    </lineage>
</organism>
<keyword evidence="4" id="KW-0963">Cytoplasm</keyword>
<dbReference type="GO" id="GO:0005829">
    <property type="term" value="C:cytosol"/>
    <property type="evidence" value="ECO:0007669"/>
    <property type="project" value="TreeGrafter"/>
</dbReference>
<sequence length="734" mass="85007">MQNIPEKFLKPYEPTKTERSIYKYWEKSDFFNPDTCIEKGICEKGAETFSIVLPPPNVTGVLHTGHAGMLAIEDIIVRFNRMRGKNTLWVPGTDHAGIATQTKVEKEIYKKEGKNRHDLGREDFLKRVEDFAQDSHDTIVEQMKQMGASVDWSREAFTLDEKRELAVRTAFTKMYEAGLIYKGFRSVNWDPKMQTVVSDEEVDYEEQKSKFYYLKYGPFTIGTARPETKFGDKYVVIHPDDKRYAEYKHGDKLTVEWINGPIEATIIKDEVIDMEFGTGVMTITPWHSEVDFELAEKHGLDKEQIIDLYGKLLPIAGEFAGMKIKDARDKIIEKLEQKGLVEKIDDRYENKIATNSRGSGVIEPQILEQWFVNVNKEFTIPYSNINEIKSGSVTTLKKIMKTSVASGQIKILPDRFEKTYFNWIDNLRDWNISRQLWYGHRIPVWYRDKETYVGVSVPEGDGWTQDPDTLDTWFSSGLWTFSTLGWPENTEDLKTYHPTTLLETGYDIIFFWVARMVLMSGFLLGEVPFNTVYLHGLVRDEKGAKISKSLGNNIDPLELIEKYGADALRMALIVGVGPGSDLSLSENKIKAYKHFSNKIWNATRFVLANMRNDFDYIQKPPLVQIDEQYIKELNNIIEDITSDMNQYRLYLAGEKLYHYFWHTYADIIIEGAKERLKNGNDTEKKSAEWTLVHILISSLKLLHPFMPFITEAIWKDFPIKEKKILMVEKWPGSE</sequence>
<evidence type="ECO:0000259" key="13">
    <source>
        <dbReference type="Pfam" id="PF08264"/>
    </source>
</evidence>
<reference evidence="14 15" key="1">
    <citation type="submission" date="2017-09" db="EMBL/GenBank/DDBJ databases">
        <title>Depth-based differentiation of microbial function through sediment-hosted aquifers and enrichment of novel symbionts in the deep terrestrial subsurface.</title>
        <authorList>
            <person name="Probst A.J."/>
            <person name="Ladd B."/>
            <person name="Jarett J.K."/>
            <person name="Geller-Mcgrath D.E."/>
            <person name="Sieber C.M."/>
            <person name="Emerson J.B."/>
            <person name="Anantharaman K."/>
            <person name="Thomas B.C."/>
            <person name="Malmstrom R."/>
            <person name="Stieglmeier M."/>
            <person name="Klingl A."/>
            <person name="Woyke T."/>
            <person name="Ryan C.M."/>
            <person name="Banfield J.F."/>
        </authorList>
    </citation>
    <scope>NUCLEOTIDE SEQUENCE [LARGE SCALE GENOMIC DNA]</scope>
    <source>
        <strain evidence="14">CG22_combo_CG10-13_8_21_14_all_36_13</strain>
    </source>
</reference>
<keyword evidence="9" id="KW-0030">Aminoacyl-tRNA synthetase</keyword>
<evidence type="ECO:0000256" key="10">
    <source>
        <dbReference type="ARBA" id="ARBA00047552"/>
    </source>
</evidence>
<evidence type="ECO:0000256" key="1">
    <source>
        <dbReference type="ARBA" id="ARBA00004496"/>
    </source>
</evidence>
<dbReference type="Gene3D" id="1.10.730.10">
    <property type="entry name" value="Isoleucyl-tRNA Synthetase, Domain 1"/>
    <property type="match status" value="1"/>
</dbReference>